<feature type="coiled-coil region" evidence="1">
    <location>
        <begin position="185"/>
        <end position="212"/>
    </location>
</feature>
<organism evidence="3 4">
    <name type="scientific">Paenibacillus aceti</name>
    <dbReference type="NCBI Taxonomy" id="1820010"/>
    <lineage>
        <taxon>Bacteria</taxon>
        <taxon>Bacillati</taxon>
        <taxon>Bacillota</taxon>
        <taxon>Bacilli</taxon>
        <taxon>Bacillales</taxon>
        <taxon>Paenibacillaceae</taxon>
        <taxon>Paenibacillus</taxon>
    </lineage>
</organism>
<feature type="transmembrane region" description="Helical" evidence="2">
    <location>
        <begin position="12"/>
        <end position="35"/>
    </location>
</feature>
<sequence>MFKKDYTNPIRNLLVNIFLVLACSCCFLILLALLIKLGPIINIKDMDILAFLGAIIGGLFTWFGVKKTLDEQRKDTFLKNYSAEISMLYVITRETKFISAVKRTEFVNYDDTPDEGATLEYKERAIDKFIDIINTKSPELAEKLEWSVFEVLDAKFRTLDGDTIIFKSSPRNDNSKVEKHIKDSLDRAIEVHNLLEERKQSLAKEYRKMRTSKTKN</sequence>
<comment type="caution">
    <text evidence="3">The sequence shown here is derived from an EMBL/GenBank/DDBJ whole genome shotgun (WGS) entry which is preliminary data.</text>
</comment>
<name>A0ABQ1W0E3_9BACL</name>
<evidence type="ECO:0008006" key="5">
    <source>
        <dbReference type="Google" id="ProtNLM"/>
    </source>
</evidence>
<proteinExistence type="predicted"/>
<evidence type="ECO:0000313" key="4">
    <source>
        <dbReference type="Proteomes" id="UP000608420"/>
    </source>
</evidence>
<dbReference type="PROSITE" id="PS51257">
    <property type="entry name" value="PROKAR_LIPOPROTEIN"/>
    <property type="match status" value="1"/>
</dbReference>
<evidence type="ECO:0000256" key="2">
    <source>
        <dbReference type="SAM" id="Phobius"/>
    </source>
</evidence>
<keyword evidence="2" id="KW-0812">Transmembrane</keyword>
<evidence type="ECO:0000313" key="3">
    <source>
        <dbReference type="EMBL" id="GGG08543.1"/>
    </source>
</evidence>
<evidence type="ECO:0000256" key="1">
    <source>
        <dbReference type="SAM" id="Coils"/>
    </source>
</evidence>
<feature type="transmembrane region" description="Helical" evidence="2">
    <location>
        <begin position="47"/>
        <end position="65"/>
    </location>
</feature>
<dbReference type="EMBL" id="BMIW01000026">
    <property type="protein sequence ID" value="GGG08543.1"/>
    <property type="molecule type" value="Genomic_DNA"/>
</dbReference>
<accession>A0ABQ1W0E3</accession>
<gene>
    <name evidence="3" type="ORF">GCM10010913_32870</name>
</gene>
<dbReference type="RefSeq" id="WP_120464081.1">
    <property type="nucleotide sequence ID" value="NZ_BMIW01000026.1"/>
</dbReference>
<keyword evidence="4" id="KW-1185">Reference proteome</keyword>
<reference evidence="4" key="1">
    <citation type="journal article" date="2019" name="Int. J. Syst. Evol. Microbiol.">
        <title>The Global Catalogue of Microorganisms (GCM) 10K type strain sequencing project: providing services to taxonomists for standard genome sequencing and annotation.</title>
        <authorList>
            <consortium name="The Broad Institute Genomics Platform"/>
            <consortium name="The Broad Institute Genome Sequencing Center for Infectious Disease"/>
            <person name="Wu L."/>
            <person name="Ma J."/>
        </authorList>
    </citation>
    <scope>NUCLEOTIDE SEQUENCE [LARGE SCALE GENOMIC DNA]</scope>
    <source>
        <strain evidence="4">CGMCC 1.15420</strain>
    </source>
</reference>
<keyword evidence="2" id="KW-1133">Transmembrane helix</keyword>
<keyword evidence="2" id="KW-0472">Membrane</keyword>
<dbReference type="Proteomes" id="UP000608420">
    <property type="component" value="Unassembled WGS sequence"/>
</dbReference>
<keyword evidence="1" id="KW-0175">Coiled coil</keyword>
<protein>
    <recommendedName>
        <fullName evidence="5">SMODS and SLOG-associating 2TM effector domain-containing protein</fullName>
    </recommendedName>
</protein>